<gene>
    <name evidence="4" type="ORF">A5685_05440</name>
</gene>
<comment type="caution">
    <text evidence="4">The sequence shown here is derived from an EMBL/GenBank/DDBJ whole genome shotgun (WGS) entry which is preliminary data.</text>
</comment>
<dbReference type="RefSeq" id="WP_064952613.1">
    <property type="nucleotide sequence ID" value="NZ_LZJS01000107.1"/>
</dbReference>
<accession>A0A1A2S4Z2</accession>
<reference evidence="4 5" key="1">
    <citation type="submission" date="2016-06" db="EMBL/GenBank/DDBJ databases">
        <authorList>
            <person name="Kjaerup R.B."/>
            <person name="Dalgaard T.S."/>
            <person name="Juul-Madsen H.R."/>
        </authorList>
    </citation>
    <scope>NUCLEOTIDE SEQUENCE [LARGE SCALE GENOMIC DNA]</scope>
    <source>
        <strain evidence="4 5">E2464</strain>
    </source>
</reference>
<sequence length="216" mass="23439">MEKVLGSLLLLGLALPWYFTQKATGSLPAGCLAGLGGLAVAVALLWWLSVRRDRYQADAHRRRDLKLSKSGLRAIDRMSGTEFEEFVAAQLRVAGYCVTPTASTGDYGVDLIAKKDGARMAVQCKRLAKAVGVAAVQQVVAGALQHGCNRTVVVTNQTFTKAARRLAGTHRCRLVGRSQVQSWTRIQPVVVRGPRRTHGVVTPHAGAQRLEPEWES</sequence>
<dbReference type="InterPro" id="IPR007560">
    <property type="entry name" value="Restrct_endonuc_IV_Mrr"/>
</dbReference>
<evidence type="ECO:0000313" key="4">
    <source>
        <dbReference type="EMBL" id="OBH58817.1"/>
    </source>
</evidence>
<dbReference type="EMBL" id="LZJS01000107">
    <property type="protein sequence ID" value="OBH58817.1"/>
    <property type="molecule type" value="Genomic_DNA"/>
</dbReference>
<evidence type="ECO:0000256" key="2">
    <source>
        <dbReference type="SAM" id="Phobius"/>
    </source>
</evidence>
<dbReference type="GO" id="GO:0009307">
    <property type="term" value="P:DNA restriction-modification system"/>
    <property type="evidence" value="ECO:0007669"/>
    <property type="project" value="InterPro"/>
</dbReference>
<feature type="region of interest" description="Disordered" evidence="1">
    <location>
        <begin position="197"/>
        <end position="216"/>
    </location>
</feature>
<dbReference type="GO" id="GO:0003677">
    <property type="term" value="F:DNA binding"/>
    <property type="evidence" value="ECO:0007669"/>
    <property type="project" value="InterPro"/>
</dbReference>
<dbReference type="PANTHER" id="PTHR30015:SF6">
    <property type="entry name" value="SLL1429 PROTEIN"/>
    <property type="match status" value="1"/>
</dbReference>
<keyword evidence="4" id="KW-0255">Endonuclease</keyword>
<dbReference type="Proteomes" id="UP000093861">
    <property type="component" value="Unassembled WGS sequence"/>
</dbReference>
<dbReference type="InterPro" id="IPR052906">
    <property type="entry name" value="Type_IV_Methyl-Rstrct_Enzyme"/>
</dbReference>
<keyword evidence="4" id="KW-0378">Hydrolase</keyword>
<dbReference type="InterPro" id="IPR011856">
    <property type="entry name" value="tRNA_endonuc-like_dom_sf"/>
</dbReference>
<evidence type="ECO:0000256" key="1">
    <source>
        <dbReference type="SAM" id="MobiDB-lite"/>
    </source>
</evidence>
<protein>
    <submittedName>
        <fullName evidence="4">Restriction endonuclease</fullName>
    </submittedName>
</protein>
<keyword evidence="4" id="KW-0540">Nuclease</keyword>
<proteinExistence type="predicted"/>
<dbReference type="InterPro" id="IPR011335">
    <property type="entry name" value="Restrct_endonuc-II-like"/>
</dbReference>
<organism evidence="4 5">
    <name type="scientific">Mycobacterium colombiense</name>
    <dbReference type="NCBI Taxonomy" id="339268"/>
    <lineage>
        <taxon>Bacteria</taxon>
        <taxon>Bacillati</taxon>
        <taxon>Actinomycetota</taxon>
        <taxon>Actinomycetes</taxon>
        <taxon>Mycobacteriales</taxon>
        <taxon>Mycobacteriaceae</taxon>
        <taxon>Mycobacterium</taxon>
        <taxon>Mycobacterium avium complex (MAC)</taxon>
    </lineage>
</organism>
<keyword evidence="2" id="KW-0472">Membrane</keyword>
<dbReference type="Gene3D" id="3.40.1350.10">
    <property type="match status" value="1"/>
</dbReference>
<name>A0A1A2S4Z2_9MYCO</name>
<keyword evidence="2" id="KW-1133">Transmembrane helix</keyword>
<dbReference type="GO" id="GO:0015666">
    <property type="term" value="F:restriction endodeoxyribonuclease activity"/>
    <property type="evidence" value="ECO:0007669"/>
    <property type="project" value="TreeGrafter"/>
</dbReference>
<evidence type="ECO:0000259" key="3">
    <source>
        <dbReference type="Pfam" id="PF04471"/>
    </source>
</evidence>
<keyword evidence="2" id="KW-0812">Transmembrane</keyword>
<dbReference type="Pfam" id="PF04471">
    <property type="entry name" value="Mrr_cat"/>
    <property type="match status" value="1"/>
</dbReference>
<dbReference type="AlphaFoldDB" id="A0A1A2S4Z2"/>
<evidence type="ECO:0000313" key="5">
    <source>
        <dbReference type="Proteomes" id="UP000093861"/>
    </source>
</evidence>
<dbReference type="SUPFAM" id="SSF52980">
    <property type="entry name" value="Restriction endonuclease-like"/>
    <property type="match status" value="1"/>
</dbReference>
<dbReference type="PANTHER" id="PTHR30015">
    <property type="entry name" value="MRR RESTRICTION SYSTEM PROTEIN"/>
    <property type="match status" value="1"/>
</dbReference>
<feature type="transmembrane region" description="Helical" evidence="2">
    <location>
        <begin position="26"/>
        <end position="48"/>
    </location>
</feature>
<feature type="domain" description="Restriction endonuclease type IV Mrr" evidence="3">
    <location>
        <begin position="75"/>
        <end position="183"/>
    </location>
</feature>